<dbReference type="PROSITE" id="PS00600">
    <property type="entry name" value="AA_TRANSFER_CLASS_3"/>
    <property type="match status" value="1"/>
</dbReference>
<comment type="similarity">
    <text evidence="4 8">Belongs to the class-III pyridoxal-phosphate-dependent aminotransferase family. HemL subfamily.</text>
</comment>
<dbReference type="InterPro" id="IPR004639">
    <property type="entry name" value="4pyrrol_synth_GluAld_NH2Trfase"/>
</dbReference>
<accession>A0A5B2XPT5</accession>
<evidence type="ECO:0000313" key="10">
    <source>
        <dbReference type="Proteomes" id="UP000323454"/>
    </source>
</evidence>
<dbReference type="EMBL" id="VUOB01000010">
    <property type="protein sequence ID" value="KAA2264954.1"/>
    <property type="molecule type" value="Genomic_DNA"/>
</dbReference>
<dbReference type="Gene3D" id="3.40.640.10">
    <property type="entry name" value="Type I PLP-dependent aspartate aminotransferase-like (Major domain)"/>
    <property type="match status" value="1"/>
</dbReference>
<comment type="pathway">
    <text evidence="3">Porphyrin-containing compound metabolism; protoporphyrin-IX biosynthesis; 5-aminolevulinate from L-glutamyl-tRNA(Glu): step 2/2.</text>
</comment>
<dbReference type="UniPathway" id="UPA00251">
    <property type="reaction ID" value="UER00317"/>
</dbReference>
<comment type="subcellular location">
    <subcellularLocation>
        <location evidence="8">Cytoplasm</location>
    </subcellularLocation>
</comment>
<organism evidence="9 10">
    <name type="scientific">Solihabitans fulvus</name>
    <dbReference type="NCBI Taxonomy" id="1892852"/>
    <lineage>
        <taxon>Bacteria</taxon>
        <taxon>Bacillati</taxon>
        <taxon>Actinomycetota</taxon>
        <taxon>Actinomycetes</taxon>
        <taxon>Pseudonocardiales</taxon>
        <taxon>Pseudonocardiaceae</taxon>
        <taxon>Solihabitans</taxon>
    </lineage>
</organism>
<evidence type="ECO:0000256" key="2">
    <source>
        <dbReference type="ARBA" id="ARBA00001933"/>
    </source>
</evidence>
<dbReference type="AlphaFoldDB" id="A0A5B2XPT5"/>
<name>A0A5B2XPT5_9PSEU</name>
<dbReference type="GO" id="GO:0008483">
    <property type="term" value="F:transaminase activity"/>
    <property type="evidence" value="ECO:0007669"/>
    <property type="project" value="InterPro"/>
</dbReference>
<dbReference type="InterPro" id="IPR015424">
    <property type="entry name" value="PyrdxlP-dep_Trfase"/>
</dbReference>
<evidence type="ECO:0000256" key="1">
    <source>
        <dbReference type="ARBA" id="ARBA00001579"/>
    </source>
</evidence>
<evidence type="ECO:0000256" key="4">
    <source>
        <dbReference type="ARBA" id="ARBA00008981"/>
    </source>
</evidence>
<dbReference type="EC" id="5.4.3.8" evidence="8"/>
<keyword evidence="10" id="KW-1185">Reference proteome</keyword>
<evidence type="ECO:0000256" key="3">
    <source>
        <dbReference type="ARBA" id="ARBA00004819"/>
    </source>
</evidence>
<dbReference type="HAMAP" id="MF_00375">
    <property type="entry name" value="HemL_aminotrans_3"/>
    <property type="match status" value="1"/>
</dbReference>
<dbReference type="GO" id="GO:0005737">
    <property type="term" value="C:cytoplasm"/>
    <property type="evidence" value="ECO:0007669"/>
    <property type="project" value="UniProtKB-SubCell"/>
</dbReference>
<protein>
    <recommendedName>
        <fullName evidence="8">Glutamate-1-semialdehyde 2,1-aminomutase</fullName>
        <shortName evidence="8">GSA</shortName>
        <ecNumber evidence="8">5.4.3.8</ecNumber>
    </recommendedName>
    <alternativeName>
        <fullName evidence="8">Glutamate-1-semialdehyde aminotransferase</fullName>
        <shortName evidence="8">GSA-AT</shortName>
    </alternativeName>
</protein>
<dbReference type="Pfam" id="PF00202">
    <property type="entry name" value="Aminotran_3"/>
    <property type="match status" value="1"/>
</dbReference>
<dbReference type="InterPro" id="IPR015422">
    <property type="entry name" value="PyrdxlP-dep_Trfase_small"/>
</dbReference>
<keyword evidence="5 8" id="KW-0663">Pyridoxal phosphate</keyword>
<dbReference type="PANTHER" id="PTHR43713:SF3">
    <property type="entry name" value="GLUTAMATE-1-SEMIALDEHYDE 2,1-AMINOMUTASE 1, CHLOROPLASTIC-RELATED"/>
    <property type="match status" value="1"/>
</dbReference>
<dbReference type="InterPro" id="IPR005814">
    <property type="entry name" value="Aminotrans_3"/>
</dbReference>
<evidence type="ECO:0000313" key="9">
    <source>
        <dbReference type="EMBL" id="KAA2264954.1"/>
    </source>
</evidence>
<keyword evidence="6 8" id="KW-0413">Isomerase</keyword>
<dbReference type="GO" id="GO:0042286">
    <property type="term" value="F:glutamate-1-semialdehyde 2,1-aminomutase activity"/>
    <property type="evidence" value="ECO:0007669"/>
    <property type="project" value="UniProtKB-UniRule"/>
</dbReference>
<sequence>MEHGVARRSQALFERAAEAIPGGVNSPVRAFHSVGGTPRFMVRGEGPHLWDADGNRYVDLVSSWGPMILGHAHPEVVAAVRAAAGAGLSFGTPTEGEILLAEEIIARVEPVEQVRLVNSGTEATMSAIRLARGFTGRRMIVKFAGCYHGHVDALLAQAGSGVATLGLPTSPGVTGAQAADTLVLPYNDLDAVRAAFAEHPGEIACVITEAAAGNMGAVAPDAGFNAALRDLCHADGALLVMDEVMTGFRVSRSGWFGLEGVAGDLYTFGKVMSGGLPAAAFGGRADVMARLAPVGPVYQAGTLSGNPVAVAAGLASLRAADDAVYAALDRNARRLGDLFAESLTAAGVPHRVQYAGNLVSVFFTEEPVRDFAGAQAAQTWRFPPFFHALLDRGVYGPPSAFEAWFVNAALDDAAFEVIAAALPHAAAAAAASEGDK</sequence>
<dbReference type="SUPFAM" id="SSF53383">
    <property type="entry name" value="PLP-dependent transferases"/>
    <property type="match status" value="1"/>
</dbReference>
<dbReference type="NCBIfam" id="NF000818">
    <property type="entry name" value="PRK00062.1"/>
    <property type="match status" value="1"/>
</dbReference>
<reference evidence="9 10" key="1">
    <citation type="submission" date="2019-09" db="EMBL/GenBank/DDBJ databases">
        <title>Goodfellowia gen. nov., a new genus of the Pseudonocardineae related to Actinoalloteichus, containing Goodfellowia coeruleoviolacea gen. nov., comb. nov. gen. nov., comb. nov.</title>
        <authorList>
            <person name="Labeda D."/>
        </authorList>
    </citation>
    <scope>NUCLEOTIDE SEQUENCE [LARGE SCALE GENOMIC DNA]</scope>
    <source>
        <strain evidence="9 10">AN110305</strain>
    </source>
</reference>
<comment type="catalytic activity">
    <reaction evidence="1 8">
        <text>(S)-4-amino-5-oxopentanoate = 5-aminolevulinate</text>
        <dbReference type="Rhea" id="RHEA:14265"/>
        <dbReference type="ChEBI" id="CHEBI:57501"/>
        <dbReference type="ChEBI" id="CHEBI:356416"/>
        <dbReference type="EC" id="5.4.3.8"/>
    </reaction>
</comment>
<dbReference type="GO" id="GO:0030170">
    <property type="term" value="F:pyridoxal phosphate binding"/>
    <property type="evidence" value="ECO:0007669"/>
    <property type="project" value="InterPro"/>
</dbReference>
<gene>
    <name evidence="8 9" type="primary">hemL</name>
    <name evidence="9" type="ORF">F0L68_07070</name>
</gene>
<comment type="cofactor">
    <cofactor evidence="2 8">
        <name>pyridoxal 5'-phosphate</name>
        <dbReference type="ChEBI" id="CHEBI:597326"/>
    </cofactor>
</comment>
<keyword evidence="7 8" id="KW-0627">Porphyrin biosynthesis</keyword>
<dbReference type="InterPro" id="IPR015421">
    <property type="entry name" value="PyrdxlP-dep_Trfase_major"/>
</dbReference>
<evidence type="ECO:0000256" key="8">
    <source>
        <dbReference type="HAMAP-Rule" id="MF_00375"/>
    </source>
</evidence>
<dbReference type="InterPro" id="IPR049704">
    <property type="entry name" value="Aminotrans_3_PPA_site"/>
</dbReference>
<dbReference type="OrthoDB" id="9801052at2"/>
<evidence type="ECO:0000256" key="6">
    <source>
        <dbReference type="ARBA" id="ARBA00023235"/>
    </source>
</evidence>
<reference evidence="9 10" key="2">
    <citation type="submission" date="2019-09" db="EMBL/GenBank/DDBJ databases">
        <authorList>
            <person name="Jin C."/>
        </authorList>
    </citation>
    <scope>NUCLEOTIDE SEQUENCE [LARGE SCALE GENOMIC DNA]</scope>
    <source>
        <strain evidence="9 10">AN110305</strain>
    </source>
</reference>
<keyword evidence="8" id="KW-0963">Cytoplasm</keyword>
<feature type="modified residue" description="N6-(pyridoxal phosphate)lysine" evidence="8">
    <location>
        <position position="270"/>
    </location>
</feature>
<evidence type="ECO:0000256" key="5">
    <source>
        <dbReference type="ARBA" id="ARBA00022898"/>
    </source>
</evidence>
<dbReference type="Proteomes" id="UP000323454">
    <property type="component" value="Unassembled WGS sequence"/>
</dbReference>
<dbReference type="FunFam" id="3.40.640.10:FF:000021">
    <property type="entry name" value="Glutamate-1-semialdehyde 2,1-aminomutase"/>
    <property type="match status" value="1"/>
</dbReference>
<dbReference type="GO" id="GO:0006782">
    <property type="term" value="P:protoporphyrinogen IX biosynthetic process"/>
    <property type="evidence" value="ECO:0007669"/>
    <property type="project" value="UniProtKB-UniRule"/>
</dbReference>
<proteinExistence type="inferred from homology"/>
<comment type="subunit">
    <text evidence="8">Homodimer.</text>
</comment>
<dbReference type="NCBIfam" id="TIGR00713">
    <property type="entry name" value="hemL"/>
    <property type="match status" value="1"/>
</dbReference>
<evidence type="ECO:0000256" key="7">
    <source>
        <dbReference type="ARBA" id="ARBA00023244"/>
    </source>
</evidence>
<dbReference type="CDD" id="cd00610">
    <property type="entry name" value="OAT_like"/>
    <property type="match status" value="1"/>
</dbReference>
<comment type="caution">
    <text evidence="9">The sequence shown here is derived from an EMBL/GenBank/DDBJ whole genome shotgun (WGS) entry which is preliminary data.</text>
</comment>
<dbReference type="PANTHER" id="PTHR43713">
    <property type="entry name" value="GLUTAMATE-1-SEMIALDEHYDE 2,1-AMINOMUTASE"/>
    <property type="match status" value="1"/>
</dbReference>
<dbReference type="Gene3D" id="3.90.1150.10">
    <property type="entry name" value="Aspartate Aminotransferase, domain 1"/>
    <property type="match status" value="1"/>
</dbReference>